<dbReference type="Proteomes" id="UP000246104">
    <property type="component" value="Unassembled WGS sequence"/>
</dbReference>
<feature type="domain" description="Methyltransferase FkbM" evidence="1">
    <location>
        <begin position="45"/>
        <end position="207"/>
    </location>
</feature>
<dbReference type="SUPFAM" id="SSF53335">
    <property type="entry name" value="S-adenosyl-L-methionine-dependent methyltransferases"/>
    <property type="match status" value="1"/>
</dbReference>
<dbReference type="AlphaFoldDB" id="A0A317JMB3"/>
<dbReference type="InterPro" id="IPR052514">
    <property type="entry name" value="SAM-dependent_MTase"/>
</dbReference>
<dbReference type="EMBL" id="PSRQ01000063">
    <property type="protein sequence ID" value="PWU22452.1"/>
    <property type="molecule type" value="Genomic_DNA"/>
</dbReference>
<evidence type="ECO:0000313" key="2">
    <source>
        <dbReference type="EMBL" id="PWU22452.1"/>
    </source>
</evidence>
<protein>
    <recommendedName>
        <fullName evidence="1">Methyltransferase FkbM domain-containing protein</fullName>
    </recommendedName>
</protein>
<proteinExistence type="predicted"/>
<comment type="caution">
    <text evidence="2">The sequence shown here is derived from an EMBL/GenBank/DDBJ whole genome shotgun (WGS) entry which is preliminary data.</text>
</comment>
<dbReference type="PANTHER" id="PTHR34203:SF15">
    <property type="entry name" value="SLL1173 PROTEIN"/>
    <property type="match status" value="1"/>
</dbReference>
<evidence type="ECO:0000259" key="1">
    <source>
        <dbReference type="Pfam" id="PF05050"/>
    </source>
</evidence>
<dbReference type="InterPro" id="IPR006342">
    <property type="entry name" value="FkbM_mtfrase"/>
</dbReference>
<dbReference type="InterPro" id="IPR029063">
    <property type="entry name" value="SAM-dependent_MTases_sf"/>
</dbReference>
<name>A0A317JMB3_9BACT</name>
<dbReference type="Gene3D" id="3.40.50.150">
    <property type="entry name" value="Vaccinia Virus protein VP39"/>
    <property type="match status" value="1"/>
</dbReference>
<reference evidence="2 3" key="1">
    <citation type="submission" date="2018-02" db="EMBL/GenBank/DDBJ databases">
        <title>Genomic Reconstructions from Amazon Rainforest and Pasture Soil Reveal Novel Insights into the Physiology of Candidate Phyla in Tropical Sites.</title>
        <authorList>
            <person name="Kroeger M.E."/>
            <person name="Delmont T."/>
            <person name="Eren A.M."/>
            <person name="Guo J."/>
            <person name="Meyer K.M."/>
            <person name="Khan K."/>
            <person name="Rodrigues J.L.M."/>
            <person name="Bohannan B.J.M."/>
            <person name="Tringe S."/>
            <person name="Borges C.D."/>
            <person name="Tiedje J."/>
            <person name="Tsai S.M."/>
            <person name="Nusslein K."/>
        </authorList>
    </citation>
    <scope>NUCLEOTIDE SEQUENCE [LARGE SCALE GENOMIC DNA]</scope>
    <source>
        <strain evidence="2">Amazon FNV 2010 28 9</strain>
    </source>
</reference>
<accession>A0A317JMB3</accession>
<gene>
    <name evidence="2" type="ORF">C5B42_05960</name>
</gene>
<dbReference type="Pfam" id="PF05050">
    <property type="entry name" value="Methyltransf_21"/>
    <property type="match status" value="1"/>
</dbReference>
<organism evidence="2 3">
    <name type="scientific">Candidatus Cerribacteria bacterium 'Amazon FNV 2010 28 9'</name>
    <dbReference type="NCBI Taxonomy" id="2081795"/>
    <lineage>
        <taxon>Bacteria</taxon>
        <taxon>Candidatus Cerribacteria</taxon>
    </lineage>
</organism>
<dbReference type="PANTHER" id="PTHR34203">
    <property type="entry name" value="METHYLTRANSFERASE, FKBM FAMILY PROTEIN"/>
    <property type="match status" value="1"/>
</dbReference>
<dbReference type="NCBIfam" id="TIGR01444">
    <property type="entry name" value="fkbM_fam"/>
    <property type="match status" value="1"/>
</dbReference>
<sequence>MPTTTYKDWIINYNDADELRTLLEEVFKQRIYYAELTTDTPLIVDAGAHIGLSTLYFHSLYPQAKIIAIEPNPQNLALLRKNIADNSIDHVHIYEKALIGKKPHEELYVDEHWTVFSSLQEGGWTGAQTYKSIPIQTLRFRNFLAGFPLLLDGEIRTRIDLLKMDIEGMEIEVLEDSADQLTLVKHFILEFHETRKNKVDTMVKLLKKYYWHVDVTKDHRKEKNPQNQLYMIEAHN</sequence>
<evidence type="ECO:0000313" key="3">
    <source>
        <dbReference type="Proteomes" id="UP000246104"/>
    </source>
</evidence>